<dbReference type="PIRSF" id="PIRSF016302">
    <property type="entry name" value="Man_a_manosd"/>
    <property type="match status" value="1"/>
</dbReference>
<dbReference type="PANTHER" id="PTHR12145">
    <property type="entry name" value="MANNAN ENDO-1,6-ALPHA-MANNOSIDASE DCW1"/>
    <property type="match status" value="1"/>
</dbReference>
<reference evidence="13" key="1">
    <citation type="submission" date="2023-04" db="EMBL/GenBank/DDBJ databases">
        <title>Black Yeasts Isolated from many extreme environments.</title>
        <authorList>
            <person name="Coleine C."/>
            <person name="Stajich J.E."/>
            <person name="Selbmann L."/>
        </authorList>
    </citation>
    <scope>NUCLEOTIDE SEQUENCE</scope>
    <source>
        <strain evidence="13">CCFEE 5312</strain>
    </source>
</reference>
<dbReference type="EMBL" id="JAWDJX010000004">
    <property type="protein sequence ID" value="KAK3057085.1"/>
    <property type="molecule type" value="Genomic_DNA"/>
</dbReference>
<dbReference type="Proteomes" id="UP001271007">
    <property type="component" value="Unassembled WGS sequence"/>
</dbReference>
<keyword evidence="6 10" id="KW-0378">Hydrolase</keyword>
<dbReference type="GO" id="GO:0016052">
    <property type="term" value="P:carbohydrate catabolic process"/>
    <property type="evidence" value="ECO:0007669"/>
    <property type="project" value="InterPro"/>
</dbReference>
<sequence>MRLRTGASAIFGALLAAQSASGLQLDLQSPQSIKTAARTAADGMMAFYPGNLTNGIPGLFGDPYYWWEAGAAFGALIDYWYYTGDTSYNEVTTQAMLFQVGDNQNYEPTNQSKSLGNDDQAFWGIAAMSAAEVAFPNPPPDKPQWLALAQAVFNRQQPRWNTDSCAGGLKWQIFSFNNGYTYRNSISNGCFFNLAARLGAYTHNTTYLDWAEKTWDWVANPSISLINENYQVFDGTDDVKNCTSLNHVQWSYNSGVFLLGAATMYNQTTGAKQELWKQRTQSLLDASQVFFSRGSNIMTEVACEPSGNCNVDQRSFKAYLGRWMAATTKVAPFTHDQIMPLLATSAQAAALSCSGGAAGTTCGMRWTTGSWDGQTGVGEQMSALEVMQSNLIDTVSGPVSQGGGGISKGDVSAGTGATVQGPVERITTADKAGAGILTALVLVGVLGGTWWLVR</sequence>
<dbReference type="InterPro" id="IPR008928">
    <property type="entry name" value="6-hairpin_glycosidase_sf"/>
</dbReference>
<dbReference type="FunFam" id="1.50.10.20:FF:000006">
    <property type="entry name" value="Mannan endo-1,6-alpha-mannosidase"/>
    <property type="match status" value="1"/>
</dbReference>
<feature type="signal peptide" evidence="12">
    <location>
        <begin position="1"/>
        <end position="22"/>
    </location>
</feature>
<dbReference type="PANTHER" id="PTHR12145:SF36">
    <property type="entry name" value="MANNAN ENDO-1,6-ALPHA-MANNOSIDASE DCW1"/>
    <property type="match status" value="1"/>
</dbReference>
<evidence type="ECO:0000256" key="4">
    <source>
        <dbReference type="ARBA" id="ARBA00012350"/>
    </source>
</evidence>
<keyword evidence="5 12" id="KW-0732">Signal</keyword>
<evidence type="ECO:0000313" key="13">
    <source>
        <dbReference type="EMBL" id="KAK3057085.1"/>
    </source>
</evidence>
<evidence type="ECO:0000256" key="8">
    <source>
        <dbReference type="ARBA" id="ARBA00023180"/>
    </source>
</evidence>
<evidence type="ECO:0000256" key="9">
    <source>
        <dbReference type="ARBA" id="ARBA00023295"/>
    </source>
</evidence>
<evidence type="ECO:0000256" key="11">
    <source>
        <dbReference type="SAM" id="Phobius"/>
    </source>
</evidence>
<evidence type="ECO:0000256" key="3">
    <source>
        <dbReference type="ARBA" id="ARBA00009699"/>
    </source>
</evidence>
<evidence type="ECO:0000256" key="10">
    <source>
        <dbReference type="PIRNR" id="PIRNR016302"/>
    </source>
</evidence>
<dbReference type="SUPFAM" id="SSF48208">
    <property type="entry name" value="Six-hairpin glycosidases"/>
    <property type="match status" value="1"/>
</dbReference>
<evidence type="ECO:0000256" key="12">
    <source>
        <dbReference type="SAM" id="SignalP"/>
    </source>
</evidence>
<dbReference type="GO" id="GO:0012505">
    <property type="term" value="C:endomembrane system"/>
    <property type="evidence" value="ECO:0007669"/>
    <property type="project" value="UniProtKB-SubCell"/>
</dbReference>
<evidence type="ECO:0000256" key="6">
    <source>
        <dbReference type="ARBA" id="ARBA00022801"/>
    </source>
</evidence>
<dbReference type="GO" id="GO:0008496">
    <property type="term" value="F:mannan endo-1,6-alpha-mannosidase activity"/>
    <property type="evidence" value="ECO:0007669"/>
    <property type="project" value="UniProtKB-UniRule"/>
</dbReference>
<evidence type="ECO:0000256" key="1">
    <source>
        <dbReference type="ARBA" id="ARBA00001452"/>
    </source>
</evidence>
<name>A0AAJ0GGG4_9PEZI</name>
<feature type="transmembrane region" description="Helical" evidence="11">
    <location>
        <begin position="432"/>
        <end position="453"/>
    </location>
</feature>
<evidence type="ECO:0000256" key="5">
    <source>
        <dbReference type="ARBA" id="ARBA00022729"/>
    </source>
</evidence>
<dbReference type="Pfam" id="PF03663">
    <property type="entry name" value="Glyco_hydro_76"/>
    <property type="match status" value="1"/>
</dbReference>
<dbReference type="Gene3D" id="1.50.10.20">
    <property type="match status" value="1"/>
</dbReference>
<keyword evidence="8" id="KW-0325">Glycoprotein</keyword>
<feature type="chain" id="PRO_5042537570" description="Mannan endo-1,6-alpha-mannosidase" evidence="12">
    <location>
        <begin position="23"/>
        <end position="454"/>
    </location>
</feature>
<keyword evidence="9 10" id="KW-0326">Glycosidase</keyword>
<keyword evidence="11" id="KW-1133">Transmembrane helix</keyword>
<comment type="subcellular location">
    <subcellularLocation>
        <location evidence="2">Endomembrane system</location>
    </subcellularLocation>
</comment>
<protein>
    <recommendedName>
        <fullName evidence="4 10">Mannan endo-1,6-alpha-mannosidase</fullName>
        <ecNumber evidence="4 10">3.2.1.101</ecNumber>
    </recommendedName>
</protein>
<evidence type="ECO:0000256" key="7">
    <source>
        <dbReference type="ARBA" id="ARBA00023136"/>
    </source>
</evidence>
<dbReference type="GO" id="GO:0009272">
    <property type="term" value="P:fungal-type cell wall biogenesis"/>
    <property type="evidence" value="ECO:0007669"/>
    <property type="project" value="TreeGrafter"/>
</dbReference>
<dbReference type="AlphaFoldDB" id="A0AAJ0GGG4"/>
<dbReference type="EC" id="3.2.1.101" evidence="4 10"/>
<keyword evidence="14" id="KW-1185">Reference proteome</keyword>
<organism evidence="13 14">
    <name type="scientific">Extremus antarcticus</name>
    <dbReference type="NCBI Taxonomy" id="702011"/>
    <lineage>
        <taxon>Eukaryota</taxon>
        <taxon>Fungi</taxon>
        <taxon>Dikarya</taxon>
        <taxon>Ascomycota</taxon>
        <taxon>Pezizomycotina</taxon>
        <taxon>Dothideomycetes</taxon>
        <taxon>Dothideomycetidae</taxon>
        <taxon>Mycosphaerellales</taxon>
        <taxon>Extremaceae</taxon>
        <taxon>Extremus</taxon>
    </lineage>
</organism>
<comment type="caution">
    <text evidence="13">The sequence shown here is derived from an EMBL/GenBank/DDBJ whole genome shotgun (WGS) entry which is preliminary data.</text>
</comment>
<comment type="similarity">
    <text evidence="3 10">Belongs to the glycosyl hydrolase 76 family.</text>
</comment>
<gene>
    <name evidence="13" type="ORF">LTR09_002123</name>
</gene>
<comment type="catalytic activity">
    <reaction evidence="1 10">
        <text>Random hydrolysis of (1-&gt;6)-alpha-D-mannosidic linkages in unbranched (1-&gt;6)-mannans.</text>
        <dbReference type="EC" id="3.2.1.101"/>
    </reaction>
</comment>
<proteinExistence type="inferred from homology"/>
<keyword evidence="11" id="KW-0812">Transmembrane</keyword>
<dbReference type="InterPro" id="IPR014480">
    <property type="entry name" value="Mannan-1_6-alpha_mannosidase"/>
</dbReference>
<evidence type="ECO:0000256" key="2">
    <source>
        <dbReference type="ARBA" id="ARBA00004308"/>
    </source>
</evidence>
<evidence type="ECO:0000313" key="14">
    <source>
        <dbReference type="Proteomes" id="UP001271007"/>
    </source>
</evidence>
<keyword evidence="7 11" id="KW-0472">Membrane</keyword>
<dbReference type="InterPro" id="IPR005198">
    <property type="entry name" value="Glyco_hydro_76"/>
</dbReference>
<accession>A0AAJ0GGG4</accession>